<accession>A7J6L5</accession>
<dbReference type="GeneID" id="5470002"/>
<reference evidence="1 2" key="1">
    <citation type="journal article" date="2007" name="Virology">
        <title>Sequence and annotation of the 314-kb MT325 and the 321-kb FR483 viruses that infect Chlorella Pbi.</title>
        <authorList>
            <person name="Fitzgerald L.A."/>
            <person name="Graves M.V."/>
            <person name="Li X."/>
            <person name="Feldblyum T."/>
            <person name="Hartigan J."/>
            <person name="Van Etten J.L."/>
        </authorList>
    </citation>
    <scope>NUCLEOTIDE SEQUENCE [LARGE SCALE GENOMIC DNA]</scope>
    <source>
        <strain evidence="1 2">FR483</strain>
    </source>
</reference>
<evidence type="ECO:0000313" key="1">
    <source>
        <dbReference type="EMBL" id="ABT15446.1"/>
    </source>
</evidence>
<proteinExistence type="predicted"/>
<organism evidence="1 2">
    <name type="scientific">Paramecium bursaria Chlorella virus FR483</name>
    <name type="common">PBCV-FR483</name>
    <dbReference type="NCBI Taxonomy" id="399781"/>
    <lineage>
        <taxon>Viruses</taxon>
        <taxon>Varidnaviria</taxon>
        <taxon>Bamfordvirae</taxon>
        <taxon>Nucleocytoviricota</taxon>
        <taxon>Megaviricetes</taxon>
        <taxon>Algavirales</taxon>
        <taxon>Phycodnaviridae</taxon>
        <taxon>Chlorovirus</taxon>
        <taxon>Chlorovirus conductrix</taxon>
        <taxon>Paramecium bursaria Chlorella virus A1</taxon>
    </lineage>
</organism>
<name>A7J6L5_PBCVF</name>
<protein>
    <submittedName>
        <fullName evidence="1">Uncharacterized protein n161R</fullName>
    </submittedName>
</protein>
<dbReference type="KEGG" id="vg:5470002"/>
<dbReference type="Proteomes" id="UP000204095">
    <property type="component" value="Segment"/>
</dbReference>
<sequence>MALHHLPTTSIRYRLQGRHLVTDTFLVSLEGTRCSEWTSLERLPLMFRKIEKLQICILPLVVLHRQCYLFRRSVVTAQHLTLSGVLQMMAPIRH</sequence>
<dbReference type="EMBL" id="DQ890022">
    <property type="protein sequence ID" value="ABT15446.1"/>
    <property type="molecule type" value="Genomic_DNA"/>
</dbReference>
<dbReference type="RefSeq" id="YP_001425793.1">
    <property type="nucleotide sequence ID" value="NC_008603.1"/>
</dbReference>
<evidence type="ECO:0000313" key="2">
    <source>
        <dbReference type="Proteomes" id="UP000204095"/>
    </source>
</evidence>
<gene>
    <name evidence="1" type="primary">n161R</name>
    <name evidence="1" type="ORF">FR483_n161R</name>
</gene>
<organismHost>
    <name type="scientific">Paramecium bursaria</name>
    <dbReference type="NCBI Taxonomy" id="74790"/>
</organismHost>